<proteinExistence type="inferred from homology"/>
<dbReference type="InterPro" id="IPR005158">
    <property type="entry name" value="BTAD"/>
</dbReference>
<reference evidence="7 8" key="1">
    <citation type="submission" date="2024-06" db="EMBL/GenBank/DDBJ databases">
        <title>Draft genome sequence of Geodermatophilus badlandi, a novel member of the Geodermatophilaceae isolated from badland sedimentary rocks in the Red desert, Wyoming, USA.</title>
        <authorList>
            <person name="Ben Tekaya S."/>
            <person name="Nouioui I."/>
            <person name="Flores G.M."/>
            <person name="Shaal M.N."/>
            <person name="Bredoire F."/>
            <person name="Basile F."/>
            <person name="Van Diepen L."/>
            <person name="Ward N.L."/>
        </authorList>
    </citation>
    <scope>NUCLEOTIDE SEQUENCE [LARGE SCALE GENOMIC DNA]</scope>
    <source>
        <strain evidence="7 8">WL48A</strain>
    </source>
</reference>
<dbReference type="CDD" id="cd15831">
    <property type="entry name" value="BTAD"/>
    <property type="match status" value="1"/>
</dbReference>
<feature type="compositionally biased region" description="Pro residues" evidence="5">
    <location>
        <begin position="263"/>
        <end position="277"/>
    </location>
</feature>
<evidence type="ECO:0000256" key="3">
    <source>
        <dbReference type="PROSITE-ProRule" id="PRU01091"/>
    </source>
</evidence>
<evidence type="ECO:0000259" key="6">
    <source>
        <dbReference type="PROSITE" id="PS51755"/>
    </source>
</evidence>
<dbReference type="SUPFAM" id="SSF48452">
    <property type="entry name" value="TPR-like"/>
    <property type="match status" value="1"/>
</dbReference>
<dbReference type="InterPro" id="IPR001867">
    <property type="entry name" value="OmpR/PhoB-type_DNA-bd"/>
</dbReference>
<dbReference type="Gene3D" id="1.25.40.10">
    <property type="entry name" value="Tetratricopeptide repeat domain"/>
    <property type="match status" value="1"/>
</dbReference>
<feature type="coiled-coil region" evidence="4">
    <location>
        <begin position="160"/>
        <end position="187"/>
    </location>
</feature>
<dbReference type="Pfam" id="PF00486">
    <property type="entry name" value="Trans_reg_C"/>
    <property type="match status" value="1"/>
</dbReference>
<accession>A0ABV3XCU3</accession>
<comment type="caution">
    <text evidence="7">The sequence shown here is derived from an EMBL/GenBank/DDBJ whole genome shotgun (WGS) entry which is preliminary data.</text>
</comment>
<feature type="region of interest" description="Disordered" evidence="5">
    <location>
        <begin position="258"/>
        <end position="300"/>
    </location>
</feature>
<dbReference type="Proteomes" id="UP001560045">
    <property type="component" value="Unassembled WGS sequence"/>
</dbReference>
<dbReference type="RefSeq" id="WP_369205189.1">
    <property type="nucleotide sequence ID" value="NZ_JBFNXQ010000019.1"/>
</dbReference>
<dbReference type="InterPro" id="IPR011990">
    <property type="entry name" value="TPR-like_helical_dom_sf"/>
</dbReference>
<dbReference type="SUPFAM" id="SSF52540">
    <property type="entry name" value="P-loop containing nucleoside triphosphate hydrolases"/>
    <property type="match status" value="1"/>
</dbReference>
<evidence type="ECO:0000313" key="7">
    <source>
        <dbReference type="EMBL" id="MEX5718391.1"/>
    </source>
</evidence>
<keyword evidence="8" id="KW-1185">Reference proteome</keyword>
<dbReference type="SUPFAM" id="SSF46894">
    <property type="entry name" value="C-terminal effector domain of the bipartite response regulators"/>
    <property type="match status" value="1"/>
</dbReference>
<evidence type="ECO:0000256" key="1">
    <source>
        <dbReference type="ARBA" id="ARBA00005820"/>
    </source>
</evidence>
<keyword evidence="4" id="KW-0175">Coiled coil</keyword>
<evidence type="ECO:0000256" key="5">
    <source>
        <dbReference type="SAM" id="MobiDB-lite"/>
    </source>
</evidence>
<dbReference type="PRINTS" id="PR00364">
    <property type="entry name" value="DISEASERSIST"/>
</dbReference>
<dbReference type="InterPro" id="IPR027417">
    <property type="entry name" value="P-loop_NTPase"/>
</dbReference>
<dbReference type="EMBL" id="JBFNXQ010000019">
    <property type="protein sequence ID" value="MEX5718391.1"/>
    <property type="molecule type" value="Genomic_DNA"/>
</dbReference>
<protein>
    <submittedName>
        <fullName evidence="7">BTAD domain-containing putative transcriptional regulator</fullName>
    </submittedName>
</protein>
<feature type="DNA-binding region" description="OmpR/PhoB-type" evidence="3">
    <location>
        <begin position="1"/>
        <end position="106"/>
    </location>
</feature>
<evidence type="ECO:0000256" key="4">
    <source>
        <dbReference type="SAM" id="Coils"/>
    </source>
</evidence>
<dbReference type="InterPro" id="IPR016032">
    <property type="entry name" value="Sig_transdc_resp-reg_C-effctor"/>
</dbReference>
<dbReference type="SMART" id="SM00862">
    <property type="entry name" value="Trans_reg_C"/>
    <property type="match status" value="1"/>
</dbReference>
<dbReference type="InterPro" id="IPR002182">
    <property type="entry name" value="NB-ARC"/>
</dbReference>
<evidence type="ECO:0000313" key="8">
    <source>
        <dbReference type="Proteomes" id="UP001560045"/>
    </source>
</evidence>
<organism evidence="7 8">
    <name type="scientific">Geodermatophilus maliterrae</name>
    <dbReference type="NCBI Taxonomy" id="3162531"/>
    <lineage>
        <taxon>Bacteria</taxon>
        <taxon>Bacillati</taxon>
        <taxon>Actinomycetota</taxon>
        <taxon>Actinomycetes</taxon>
        <taxon>Geodermatophilales</taxon>
        <taxon>Geodermatophilaceae</taxon>
        <taxon>Geodermatophilus</taxon>
    </lineage>
</organism>
<keyword evidence="2 3" id="KW-0238">DNA-binding</keyword>
<gene>
    <name evidence="7" type="ORF">ABQ292_08420</name>
</gene>
<dbReference type="PANTHER" id="PTHR47691:SF3">
    <property type="entry name" value="HTH-TYPE TRANSCRIPTIONAL REGULATOR RV0890C-RELATED"/>
    <property type="match status" value="1"/>
</dbReference>
<evidence type="ECO:0000256" key="2">
    <source>
        <dbReference type="ARBA" id="ARBA00023125"/>
    </source>
</evidence>
<dbReference type="PROSITE" id="PS51755">
    <property type="entry name" value="OMPR_PHOB"/>
    <property type="match status" value="1"/>
</dbReference>
<dbReference type="Pfam" id="PF03704">
    <property type="entry name" value="BTAD"/>
    <property type="match status" value="1"/>
</dbReference>
<dbReference type="Gene3D" id="1.10.10.10">
    <property type="entry name" value="Winged helix-like DNA-binding domain superfamily/Winged helix DNA-binding domain"/>
    <property type="match status" value="1"/>
</dbReference>
<name>A0ABV3XCU3_9ACTN</name>
<dbReference type="Gene3D" id="3.40.50.300">
    <property type="entry name" value="P-loop containing nucleotide triphosphate hydrolases"/>
    <property type="match status" value="1"/>
</dbReference>
<dbReference type="InterPro" id="IPR036388">
    <property type="entry name" value="WH-like_DNA-bd_sf"/>
</dbReference>
<dbReference type="Pfam" id="PF00931">
    <property type="entry name" value="NB-ARC"/>
    <property type="match status" value="1"/>
</dbReference>
<sequence>MQGYATADVLSFRDLGPLEVRRAGTPVALGGTRLVAALSLLLVNAGRHVSVDALTEAMWGEESPARSPSTLDSHIWRLRKALEPGRRPGAPSAVLVREPGGYRLVADPATIDSRRFAALTGEARALLAADRPHEAGRAAEQALGLWRGRPYPTVADEPWATAAVARLEELRDQLRELLAEALLADGAPERALLEVGAAVAETPLRERLWSLRMLAQHRLGRPEEALRSYQQVRAVLREELGLEPGPQLRELHGRMLAEDPTLAGPPAPARPAPPAPPLRRAAPEEAARRPAHLPHRTSSLVGRGQELAELTGLVMRSRLVSLVGAAGCGKTRLAIEVARTVADRFPDGVWFVDLTAARDAVTVLSAVVSALGFAPADTDRPAEALRAHLRDRRALLVFDNCEQVLDPVADLVDDWFSGATPLTVLATSRTPLEVDGERLHRLGPLPLPEGDDDVTASPAVALLLDRLAAAGADREDLGLLSAVVRIATAVDGVPLALELAAARARAFSLDEIAHQVTADPSSLARTGRGSDHHHTVRAAIEQSYALLPADEAELHRAASVLPGPFTVATAGAVLGGLGAGARSGTDTADLVARLVHHSLLVPLGPARLGGPSRFAQLATVRGHASHAAGTEVPALRRRRDEWTTALTLAKPPLGRVAESAWFDALDDDLPTLRATLQYLLVETPSAEGVRLAGRLGTYWYFRSKTIEGRTWAERALEAEHLADPLSAALVRLTLAHHLSSGGQDDLAAVHLAAASDMLDGTGDALSRTVAEVQTLLAHSLVVAGALEPARAVAGSVAAAARAAGGDADLALLAETCAALVDSGSGVLPGARLTTLHGRALALGNVHVALLVAGMAVVAAIRSGDAATALSWSDRMIGHRLVLGTSDGPVAFELRGVATAMAGRPQEAVRLFAAARTQALRNGLRWPAFEATPEVLRDVTAALDPGAAERARADGARLTLADVVDPPRAVPTPA</sequence>
<comment type="similarity">
    <text evidence="1">Belongs to the AfsR/DnrI/RedD regulatory family.</text>
</comment>
<feature type="domain" description="OmpR/PhoB-type" evidence="6">
    <location>
        <begin position="1"/>
        <end position="106"/>
    </location>
</feature>
<dbReference type="SMART" id="SM01043">
    <property type="entry name" value="BTAD"/>
    <property type="match status" value="1"/>
</dbReference>
<dbReference type="PANTHER" id="PTHR47691">
    <property type="entry name" value="REGULATOR-RELATED"/>
    <property type="match status" value="1"/>
</dbReference>